<comment type="caution">
    <text evidence="8">The sequence shown here is derived from an EMBL/GenBank/DDBJ whole genome shotgun (WGS) entry which is preliminary data.</text>
</comment>
<keyword evidence="4 6" id="KW-0732">Signal</keyword>
<dbReference type="GO" id="GO:0043190">
    <property type="term" value="C:ATP-binding cassette (ABC) transporter complex"/>
    <property type="evidence" value="ECO:0007669"/>
    <property type="project" value="InterPro"/>
</dbReference>
<dbReference type="InterPro" id="IPR000914">
    <property type="entry name" value="SBP_5_dom"/>
</dbReference>
<keyword evidence="5" id="KW-0653">Protein transport</keyword>
<organism evidence="8 9">
    <name type="scientific">Vagococcus elongatus</name>
    <dbReference type="NCBI Taxonomy" id="180344"/>
    <lineage>
        <taxon>Bacteria</taxon>
        <taxon>Bacillati</taxon>
        <taxon>Bacillota</taxon>
        <taxon>Bacilli</taxon>
        <taxon>Lactobacillales</taxon>
        <taxon>Enterococcaceae</taxon>
        <taxon>Vagococcus</taxon>
    </lineage>
</organism>
<dbReference type="SUPFAM" id="SSF53850">
    <property type="entry name" value="Periplasmic binding protein-like II"/>
    <property type="match status" value="1"/>
</dbReference>
<comment type="subcellular location">
    <subcellularLocation>
        <location evidence="1">Cell envelope</location>
    </subcellularLocation>
</comment>
<dbReference type="PANTHER" id="PTHR30290">
    <property type="entry name" value="PERIPLASMIC BINDING COMPONENT OF ABC TRANSPORTER"/>
    <property type="match status" value="1"/>
</dbReference>
<keyword evidence="3" id="KW-0813">Transport</keyword>
<evidence type="ECO:0000259" key="7">
    <source>
        <dbReference type="Pfam" id="PF00496"/>
    </source>
</evidence>
<keyword evidence="5" id="KW-0571">Peptide transport</keyword>
<evidence type="ECO:0000313" key="9">
    <source>
        <dbReference type="Proteomes" id="UP000287605"/>
    </source>
</evidence>
<proteinExistence type="inferred from homology"/>
<accession>A0A430AMR2</accession>
<evidence type="ECO:0000256" key="3">
    <source>
        <dbReference type="ARBA" id="ARBA00022448"/>
    </source>
</evidence>
<dbReference type="PROSITE" id="PS51257">
    <property type="entry name" value="PROKAR_LIPOPROTEIN"/>
    <property type="match status" value="1"/>
</dbReference>
<dbReference type="PIRSF" id="PIRSF002741">
    <property type="entry name" value="MppA"/>
    <property type="match status" value="1"/>
</dbReference>
<evidence type="ECO:0000256" key="6">
    <source>
        <dbReference type="SAM" id="SignalP"/>
    </source>
</evidence>
<name>A0A430AMR2_9ENTE</name>
<feature type="signal peptide" evidence="6">
    <location>
        <begin position="1"/>
        <end position="21"/>
    </location>
</feature>
<evidence type="ECO:0000313" key="8">
    <source>
        <dbReference type="EMBL" id="RSU09197.1"/>
    </source>
</evidence>
<dbReference type="Pfam" id="PF00496">
    <property type="entry name" value="SBP_bac_5"/>
    <property type="match status" value="1"/>
</dbReference>
<dbReference type="AlphaFoldDB" id="A0A430AMR2"/>
<feature type="domain" description="Solute-binding protein family 5" evidence="7">
    <location>
        <begin position="90"/>
        <end position="475"/>
    </location>
</feature>
<dbReference type="InterPro" id="IPR039424">
    <property type="entry name" value="SBP_5"/>
</dbReference>
<evidence type="ECO:0000256" key="2">
    <source>
        <dbReference type="ARBA" id="ARBA00005695"/>
    </source>
</evidence>
<dbReference type="PANTHER" id="PTHR30290:SF10">
    <property type="entry name" value="PERIPLASMIC OLIGOPEPTIDE-BINDING PROTEIN-RELATED"/>
    <property type="match status" value="1"/>
</dbReference>
<dbReference type="FunFam" id="3.90.76.10:FF:000001">
    <property type="entry name" value="Oligopeptide ABC transporter substrate-binding protein"/>
    <property type="match status" value="1"/>
</dbReference>
<dbReference type="CDD" id="cd08504">
    <property type="entry name" value="PBP2_OppA"/>
    <property type="match status" value="1"/>
</dbReference>
<dbReference type="OrthoDB" id="2255988at2"/>
<dbReference type="Gene3D" id="3.90.76.10">
    <property type="entry name" value="Dipeptide-binding Protein, Domain 1"/>
    <property type="match status" value="1"/>
</dbReference>
<dbReference type="Gene3D" id="3.10.105.10">
    <property type="entry name" value="Dipeptide-binding Protein, Domain 3"/>
    <property type="match status" value="1"/>
</dbReference>
<dbReference type="EMBL" id="NGKA01000024">
    <property type="protein sequence ID" value="RSU09197.1"/>
    <property type="molecule type" value="Genomic_DNA"/>
</dbReference>
<dbReference type="RefSeq" id="WP_126809975.1">
    <property type="nucleotide sequence ID" value="NZ_NGKA01000024.1"/>
</dbReference>
<evidence type="ECO:0000256" key="1">
    <source>
        <dbReference type="ARBA" id="ARBA00004196"/>
    </source>
</evidence>
<reference evidence="8 9" key="1">
    <citation type="submission" date="2017-05" db="EMBL/GenBank/DDBJ databases">
        <title>Vagococcus spp. assemblies.</title>
        <authorList>
            <person name="Gulvik C.A."/>
        </authorList>
    </citation>
    <scope>NUCLEOTIDE SEQUENCE [LARGE SCALE GENOMIC DNA]</scope>
    <source>
        <strain evidence="8 9">CCUG 51432</strain>
    </source>
</reference>
<dbReference type="GO" id="GO:0030288">
    <property type="term" value="C:outer membrane-bounded periplasmic space"/>
    <property type="evidence" value="ECO:0007669"/>
    <property type="project" value="UniProtKB-ARBA"/>
</dbReference>
<gene>
    <name evidence="8" type="ORF">CBF29_12065</name>
</gene>
<feature type="chain" id="PRO_5039192622" evidence="6">
    <location>
        <begin position="22"/>
        <end position="559"/>
    </location>
</feature>
<dbReference type="GO" id="GO:1904680">
    <property type="term" value="F:peptide transmembrane transporter activity"/>
    <property type="evidence" value="ECO:0007669"/>
    <property type="project" value="TreeGrafter"/>
</dbReference>
<dbReference type="GO" id="GO:0015833">
    <property type="term" value="P:peptide transport"/>
    <property type="evidence" value="ECO:0007669"/>
    <property type="project" value="UniProtKB-KW"/>
</dbReference>
<evidence type="ECO:0000256" key="4">
    <source>
        <dbReference type="ARBA" id="ARBA00022729"/>
    </source>
</evidence>
<protein>
    <submittedName>
        <fullName evidence="8">Peptide ABC transporter substrate-binding protein</fullName>
    </submittedName>
</protein>
<sequence>MKKWAYLGLVATLALSLAACGGGGDGDKTETTGEKPAASTELADEQVFHTVVDQEMSSADLSLNTDVVGGLVLNNIYEGMYRFDGDNELVPAGAIEDPEVSDDGLTYTFKLREESKWSNGDPVTADDYVYGWQRTVDPKTESEFAYLHSIVKNGEAIANGEMEPSELGIKALSDYELEVVLEVPTPYFMNLLTFSTYFPQHKETVEEYGKDFASTSEKAVYNGPFILTDFDGPGTDTDWTYKKNDSYWDKDNVKLETITAQVQKEGNTSLNLYQAGDVDDIRLTGELAQQMADDPDLVIEKQASTYYLELNQIEKDSIFRNEDMRKAISLSIDRDAIATNILGDGSVAASGLVPSEMMFDPESGKDFAEEAGNQLKFDDKTAKEHWEKAKKDLGKDEIEVEILASDADWAKKVAEYLQGALEENLDGIKVSVSAVPLSVRIDRSNNGEFDIVVGGWSADYADSSSFQELFTTGNSYNRGHYSNKEYDDKIKEAATTYANDPEKRFATLVEAEKIIMGDLGIVPLYQTAEAHLRNPQIQGVAIHPAGASYDYKWAYRTAE</sequence>
<dbReference type="InterPro" id="IPR030678">
    <property type="entry name" value="Peptide/Ni-bd"/>
</dbReference>
<dbReference type="Proteomes" id="UP000287605">
    <property type="component" value="Unassembled WGS sequence"/>
</dbReference>
<keyword evidence="9" id="KW-1185">Reference proteome</keyword>
<comment type="similarity">
    <text evidence="2">Belongs to the bacterial solute-binding protein 5 family.</text>
</comment>
<dbReference type="FunFam" id="3.10.105.10:FF:000001">
    <property type="entry name" value="Oligopeptide ABC transporter, oligopeptide-binding protein"/>
    <property type="match status" value="1"/>
</dbReference>
<evidence type="ECO:0000256" key="5">
    <source>
        <dbReference type="ARBA" id="ARBA00022856"/>
    </source>
</evidence>
<dbReference type="Gene3D" id="3.40.190.10">
    <property type="entry name" value="Periplasmic binding protein-like II"/>
    <property type="match status" value="1"/>
</dbReference>